<evidence type="ECO:0000259" key="6">
    <source>
        <dbReference type="Pfam" id="PF02687"/>
    </source>
</evidence>
<keyword evidence="3" id="KW-0812">Transmembrane</keyword>
<dbReference type="Pfam" id="PF02687">
    <property type="entry name" value="FtsX"/>
    <property type="match status" value="1"/>
</dbReference>
<evidence type="ECO:0000256" key="5">
    <source>
        <dbReference type="ARBA" id="ARBA00023136"/>
    </source>
</evidence>
<sequence>MAFILEKRGWLFLSTGKGFLKELFSKSFHPGTQALMLLALSHLRYRLARSAFTVISVSIAVASFIVLLQVNFLLALVLIAAATLSTFNASFSILYESQGLFDALIVYGASPMDLFNFFALDMSILSFLGFIVGTMASALVAPIYVSGVKVFHALLLALGLGLASCIYPSIRGFKYGLVKRRAWSEVGGVESLIMVNAKEFDDLVDYVTRKINERGDMVLLRYDKKATTTDEGILKEYVAKVRYIGRAAAEYSLMGDPKVVFAHDSSLPLFEVKIEASFKDETSRGFVSISAKLLSGSVIGERMTGHGALIFTGEKSVLARNMAYKIQSFAVEWRARSSGARALKSA</sequence>
<dbReference type="EMBL" id="QMQV01000002">
    <property type="protein sequence ID" value="RLE50631.1"/>
    <property type="molecule type" value="Genomic_DNA"/>
</dbReference>
<accession>A0A497EUK2</accession>
<evidence type="ECO:0000313" key="7">
    <source>
        <dbReference type="EMBL" id="RLE50631.1"/>
    </source>
</evidence>
<keyword evidence="4" id="KW-1133">Transmembrane helix</keyword>
<keyword evidence="2" id="KW-1003">Cell membrane</keyword>
<name>A0A497EUK2_9CREN</name>
<evidence type="ECO:0000256" key="2">
    <source>
        <dbReference type="ARBA" id="ARBA00022475"/>
    </source>
</evidence>
<feature type="domain" description="ABC3 transporter permease C-terminal" evidence="6">
    <location>
        <begin position="73"/>
        <end position="174"/>
    </location>
</feature>
<keyword evidence="5" id="KW-0472">Membrane</keyword>
<evidence type="ECO:0000256" key="3">
    <source>
        <dbReference type="ARBA" id="ARBA00022692"/>
    </source>
</evidence>
<comment type="caution">
    <text evidence="7">The sequence shown here is derived from an EMBL/GenBank/DDBJ whole genome shotgun (WGS) entry which is preliminary data.</text>
</comment>
<evidence type="ECO:0000256" key="1">
    <source>
        <dbReference type="ARBA" id="ARBA00004651"/>
    </source>
</evidence>
<comment type="subcellular location">
    <subcellularLocation>
        <location evidence="1">Cell membrane</location>
        <topology evidence="1">Multi-pass membrane protein</topology>
    </subcellularLocation>
</comment>
<organism evidence="7 8">
    <name type="scientific">Thermoproteota archaeon</name>
    <dbReference type="NCBI Taxonomy" id="2056631"/>
    <lineage>
        <taxon>Archaea</taxon>
        <taxon>Thermoproteota</taxon>
    </lineage>
</organism>
<protein>
    <recommendedName>
        <fullName evidence="6">ABC3 transporter permease C-terminal domain-containing protein</fullName>
    </recommendedName>
</protein>
<dbReference type="AlphaFoldDB" id="A0A497EUK2"/>
<dbReference type="GO" id="GO:0005886">
    <property type="term" value="C:plasma membrane"/>
    <property type="evidence" value="ECO:0007669"/>
    <property type="project" value="UniProtKB-SubCell"/>
</dbReference>
<proteinExistence type="predicted"/>
<dbReference type="InterPro" id="IPR003838">
    <property type="entry name" value="ABC3_permease_C"/>
</dbReference>
<gene>
    <name evidence="7" type="ORF">DRJ31_00315</name>
</gene>
<evidence type="ECO:0000256" key="4">
    <source>
        <dbReference type="ARBA" id="ARBA00022989"/>
    </source>
</evidence>
<reference evidence="7 8" key="1">
    <citation type="submission" date="2018-06" db="EMBL/GenBank/DDBJ databases">
        <title>Extensive metabolic versatility and redundancy in microbially diverse, dynamic hydrothermal sediments.</title>
        <authorList>
            <person name="Dombrowski N."/>
            <person name="Teske A."/>
            <person name="Baker B.J."/>
        </authorList>
    </citation>
    <scope>NUCLEOTIDE SEQUENCE [LARGE SCALE GENOMIC DNA]</scope>
    <source>
        <strain evidence="7">B66_G16</strain>
    </source>
</reference>
<dbReference type="Proteomes" id="UP000278475">
    <property type="component" value="Unassembled WGS sequence"/>
</dbReference>
<evidence type="ECO:0000313" key="8">
    <source>
        <dbReference type="Proteomes" id="UP000278475"/>
    </source>
</evidence>